<gene>
    <name evidence="2" type="ORF">V9T40_012542</name>
</gene>
<evidence type="ECO:0000313" key="3">
    <source>
        <dbReference type="Proteomes" id="UP001367676"/>
    </source>
</evidence>
<evidence type="ECO:0000313" key="2">
    <source>
        <dbReference type="EMBL" id="KAK7576256.1"/>
    </source>
</evidence>
<feature type="compositionally biased region" description="Polar residues" evidence="1">
    <location>
        <begin position="29"/>
        <end position="45"/>
    </location>
</feature>
<keyword evidence="3" id="KW-1185">Reference proteome</keyword>
<dbReference type="Proteomes" id="UP001367676">
    <property type="component" value="Unassembled WGS sequence"/>
</dbReference>
<protein>
    <submittedName>
        <fullName evidence="2">Uncharacterized protein</fullName>
    </submittedName>
</protein>
<feature type="region of interest" description="Disordered" evidence="1">
    <location>
        <begin position="1"/>
        <end position="54"/>
    </location>
</feature>
<sequence>MPPQQPSDLGDGSGAADKSSHRRQRPAAITSSPSASDENARSRTPSYLPPPPTIALFRCTTRRGALRIHDASAATAATRFHHPSHPAPIPHRNIFSLPGFRPPPPPSSSSSTTTSRAGATI</sequence>
<dbReference type="AlphaFoldDB" id="A0AAN9XZ78"/>
<proteinExistence type="predicted"/>
<evidence type="ECO:0000256" key="1">
    <source>
        <dbReference type="SAM" id="MobiDB-lite"/>
    </source>
</evidence>
<accession>A0AAN9XZ78</accession>
<dbReference type="EMBL" id="JBBCAQ010000036">
    <property type="protein sequence ID" value="KAK7576256.1"/>
    <property type="molecule type" value="Genomic_DNA"/>
</dbReference>
<organism evidence="2 3">
    <name type="scientific">Parthenolecanium corni</name>
    <dbReference type="NCBI Taxonomy" id="536013"/>
    <lineage>
        <taxon>Eukaryota</taxon>
        <taxon>Metazoa</taxon>
        <taxon>Ecdysozoa</taxon>
        <taxon>Arthropoda</taxon>
        <taxon>Hexapoda</taxon>
        <taxon>Insecta</taxon>
        <taxon>Pterygota</taxon>
        <taxon>Neoptera</taxon>
        <taxon>Paraneoptera</taxon>
        <taxon>Hemiptera</taxon>
        <taxon>Sternorrhyncha</taxon>
        <taxon>Coccoidea</taxon>
        <taxon>Coccidae</taxon>
        <taxon>Parthenolecanium</taxon>
    </lineage>
</organism>
<name>A0AAN9XZ78_9HEMI</name>
<feature type="region of interest" description="Disordered" evidence="1">
    <location>
        <begin position="77"/>
        <end position="121"/>
    </location>
</feature>
<reference evidence="2 3" key="1">
    <citation type="submission" date="2024-03" db="EMBL/GenBank/DDBJ databases">
        <title>Adaptation during the transition from Ophiocordyceps entomopathogen to insect associate is accompanied by gene loss and intensified selection.</title>
        <authorList>
            <person name="Ward C.M."/>
            <person name="Onetto C.A."/>
            <person name="Borneman A.R."/>
        </authorList>
    </citation>
    <scope>NUCLEOTIDE SEQUENCE [LARGE SCALE GENOMIC DNA]</scope>
    <source>
        <strain evidence="2">AWRI1</strain>
        <tissue evidence="2">Single Adult Female</tissue>
    </source>
</reference>
<comment type="caution">
    <text evidence="2">The sequence shown here is derived from an EMBL/GenBank/DDBJ whole genome shotgun (WGS) entry which is preliminary data.</text>
</comment>